<comment type="subcellular location">
    <subcellularLocation>
        <location evidence="1">Cytoplasm</location>
        <location evidence="1">Cytoskeleton</location>
    </subcellularLocation>
</comment>
<dbReference type="GO" id="GO:0005912">
    <property type="term" value="C:adherens junction"/>
    <property type="evidence" value="ECO:0007669"/>
    <property type="project" value="TreeGrafter"/>
</dbReference>
<feature type="compositionally biased region" description="Low complexity" evidence="5">
    <location>
        <begin position="772"/>
        <end position="784"/>
    </location>
</feature>
<dbReference type="PANTHER" id="PTHR15012">
    <property type="entry name" value="APICAL PROTEIN/SHROOM-RELATED"/>
    <property type="match status" value="1"/>
</dbReference>
<feature type="region of interest" description="Disordered" evidence="5">
    <location>
        <begin position="1857"/>
        <end position="1897"/>
    </location>
</feature>
<dbReference type="GO" id="GO:0051015">
    <property type="term" value="F:actin filament binding"/>
    <property type="evidence" value="ECO:0007669"/>
    <property type="project" value="InterPro"/>
</dbReference>
<keyword evidence="8" id="KW-1185">Reference proteome</keyword>
<feature type="region of interest" description="Disordered" evidence="5">
    <location>
        <begin position="1593"/>
        <end position="1646"/>
    </location>
</feature>
<feature type="compositionally biased region" description="Polar residues" evidence="5">
    <location>
        <begin position="83"/>
        <end position="95"/>
    </location>
</feature>
<feature type="region of interest" description="Disordered" evidence="5">
    <location>
        <begin position="552"/>
        <end position="593"/>
    </location>
</feature>
<sequence>MADAMRKGPRNEQWFSSKMTTEKEDKKSGAFNFIRSRGSMRRQLSRESTNRSKSSEDHHGIMPGENSGSGGFGKWLRDHLKGSKNTNETDTILSSKNHDNKKVLSKITYTPQNVYCSLPREQRRHNVKNENNQRRPRSESCNLRERSFSNEINRVYSFYENDNKCNKKKNKEKRRHSMNETREHRNLRKSCISNGGSTCNEMTELQPSPTAYRGQDDTLGTPSCTQNNNGIKYSGQTHQCGTKNYKNINIYPQDNYHKQQSSCNTTLNKNNHQYHRNNNNCHDNINIQNDHNNIDHNDGYKKNTPGYKNDSGYSESIGFDSFSLTLNERDSSSPPPTPPVRDASSLKGVCYGPGHEKYPSWPSASECNYDDEQHNNKNGSHRSKSWTDHTNYPKEKPQQYTRPSIIKRPNPTFTQQLKTVMERCEKIPSETFESRGLEDNQQQQKQPRLWPRVDREGKSIGDAEYVVPSPPEHEQEQPGQTLSHADLEAYVRSYQDPSQVDIYRESTLTQAGLEEYTRVQHSQQASYAQSEGYHSYVSSVDSTTTTPFLDRLRRDSEAAAQRPSTWIDTSREGRDSVVTTSSNGSASSSETLKWHGSMSDVSLSSGLRQVTSDNNWQHKSLSDVTINSNINNSNKKINYSDKWPGSMCDVSKNIIKNNDKWQININDRNFKQNTNRINSQGVINHCSSVNDVCNLSDSNNLKWQESNIDINNDDDVDDDNSNSNNNNSNNTGQINSPIIKLQQKQQQQPQQEQQQDDWNNINDSMSDVSQTNISINNNNNNNNSKQLIAHSARVQTPQRHHSESVLYLDRERNKRKLYPISTTQIQDNNNTIKQSSPPQINLSVADRINELEKQQQMKYTYLDPDKRHRVSDPTLKAIQKKALLSFYERHHHHNQSSSSWRSEPYLLQSSNNNNNQNYQLSLTQQSTSSLSSSSSSTSSSPPPPQPPPRPRALSSRRASSASDYANGTWRDNKINHNSNNNILMSNSSNNNNNINNDLKLPKHQHSNSCGSLSMDLHGSVVMGPTIKIDNWVPERPPKKPHLRNVFNTNINNERLPSPDLPPPSPPTVTVNEVLNCDEPLPPPPPPEINHYNEMDNNHNTNENTIIRKSKKNIYDNNYCKTTFNDDNNDYLKNNNVSRIGRSSLRYPSGQKLTINNGYLRRSVDDKNSTRPPAILPDLLTSKKYDDCGHQKASPQVPVEIKLTRHESMRNNIKNNDNYLFKNYNKPQPQVPIINKTNYMSSLTSETMKSQKYHDSIGGNGGFNVGNKVRTSYEANSKLIHEGSPQKYHEPPKYIQPRNYFALPPKYIDAPVSRTDNKNNDNYLSGLSTSSTSPPPPPPPLPPPLAPRQNTPGRKSLPPPPPRPAPPPQNIQSLQGSTSKASYLAYRRERGAPDSEGSYKRTMSPTARLDEWQSQRDDPVLLRVTPYNNHQHERPKSHSIDTSNNRIDEHSNAHTVEVIGKLSNELTKKLQSTEQRTRFENNNSNNNFTNINNSNSNNNNDINDDDDDKLTPNSIHGLNDINHKYDIERRKNTVSCETINNTKLYNDYSVDDYYRDRNSSTIEMTSKNVELLNRKNQGIEKNNCHLYNCDKSIPPLPSTSPPRSPILNKSHGAISRVTDSTSSLSSSSSSLLSSSSSSSTTATATRNTIEQSKIKTSKLNINDISVRKNEQIINNNNDDTINSRIKISSPSQTDNTWTQNDIIFRNKLRRTSSLGSRSSTLSSNSKTSSSTSISPSYSPIDRKQSPCLSSSSSQFGYDGLQIVQRSEIIVKINSTTDASSQTDLIDDDKTFINHDYVNLIHECRKKLPEEIECEELSRDLVNQLGPNDKLSPILVPAPEHKKPRDYVTGLFRVESTLQSRLQRPASTSSSLDNDTEDDRKNDTMPTSPINEKATSGPLSPTSAYFTISESKAKFLTRYSRDVTDVDIKNASDEISIQSNIDNLDLRQKKEELVLRLDRKVIVLRAEQEAVKEEVEMNDALGAKVTTKISAVARPVESSKFRLHIEEIGKITSLLLGLSGRLARAENALYGMSDDHPEKKILESKRDKLLEQLEEAKILKINIDKRSVNVSSILLKYLNDDEFADYQHFINMKTKLIMDGREIQDKVKLGEEQLAALKEAIS</sequence>
<dbReference type="OrthoDB" id="10063560at2759"/>
<dbReference type="GO" id="GO:0000902">
    <property type="term" value="P:cell morphogenesis"/>
    <property type="evidence" value="ECO:0007669"/>
    <property type="project" value="TreeGrafter"/>
</dbReference>
<name>A0A834XLD1_APHGI</name>
<feature type="compositionally biased region" description="Low complexity" evidence="5">
    <location>
        <begin position="576"/>
        <end position="589"/>
    </location>
</feature>
<dbReference type="EMBL" id="JACMRX010000005">
    <property type="protein sequence ID" value="KAF7988403.1"/>
    <property type="molecule type" value="Genomic_DNA"/>
</dbReference>
<organism evidence="7 8">
    <name type="scientific">Aphidius gifuensis</name>
    <name type="common">Parasitoid wasp</name>
    <dbReference type="NCBI Taxonomy" id="684658"/>
    <lineage>
        <taxon>Eukaryota</taxon>
        <taxon>Metazoa</taxon>
        <taxon>Ecdysozoa</taxon>
        <taxon>Arthropoda</taxon>
        <taxon>Hexapoda</taxon>
        <taxon>Insecta</taxon>
        <taxon>Pterygota</taxon>
        <taxon>Neoptera</taxon>
        <taxon>Endopterygota</taxon>
        <taxon>Hymenoptera</taxon>
        <taxon>Apocrita</taxon>
        <taxon>Ichneumonoidea</taxon>
        <taxon>Braconidae</taxon>
        <taxon>Aphidiinae</taxon>
        <taxon>Aphidius</taxon>
    </lineage>
</organism>
<feature type="compositionally biased region" description="Low complexity" evidence="5">
    <location>
        <begin position="742"/>
        <end position="753"/>
    </location>
</feature>
<evidence type="ECO:0000259" key="6">
    <source>
        <dbReference type="PROSITE" id="PS51307"/>
    </source>
</evidence>
<feature type="compositionally biased region" description="Polar residues" evidence="5">
    <location>
        <begin position="1882"/>
        <end position="1897"/>
    </location>
</feature>
<evidence type="ECO:0000256" key="4">
    <source>
        <dbReference type="ARBA" id="ARBA00023212"/>
    </source>
</evidence>
<dbReference type="Gene3D" id="6.10.250.3120">
    <property type="match status" value="1"/>
</dbReference>
<feature type="region of interest" description="Disordered" evidence="5">
    <location>
        <begin position="1469"/>
        <end position="1512"/>
    </location>
</feature>
<keyword evidence="3" id="KW-0963">Cytoplasm</keyword>
<evidence type="ECO:0000256" key="5">
    <source>
        <dbReference type="SAM" id="MobiDB-lite"/>
    </source>
</evidence>
<feature type="compositionally biased region" description="Low complexity" evidence="5">
    <location>
        <begin position="1619"/>
        <end position="1640"/>
    </location>
</feature>
<evidence type="ECO:0000256" key="3">
    <source>
        <dbReference type="ARBA" id="ARBA00022490"/>
    </source>
</evidence>
<feature type="compositionally biased region" description="Pro residues" evidence="5">
    <location>
        <begin position="1593"/>
        <end position="1603"/>
    </location>
</feature>
<feature type="compositionally biased region" description="Pro residues" evidence="5">
    <location>
        <begin position="940"/>
        <end position="950"/>
    </location>
</feature>
<dbReference type="InterPro" id="IPR027685">
    <property type="entry name" value="Shroom_fam"/>
</dbReference>
<accession>A0A834XLD1</accession>
<dbReference type="GO" id="GO:0007015">
    <property type="term" value="P:actin filament organization"/>
    <property type="evidence" value="ECO:0007669"/>
    <property type="project" value="TreeGrafter"/>
</dbReference>
<protein>
    <recommendedName>
        <fullName evidence="6">ASD2 domain-containing protein</fullName>
    </recommendedName>
</protein>
<feature type="compositionally biased region" description="Basic and acidic residues" evidence="5">
    <location>
        <begin position="385"/>
        <end position="397"/>
    </location>
</feature>
<feature type="domain" description="ASD2" evidence="6">
    <location>
        <begin position="1816"/>
        <end position="2120"/>
    </location>
</feature>
<feature type="region of interest" description="Disordered" evidence="5">
    <location>
        <begin position="709"/>
        <end position="784"/>
    </location>
</feature>
<reference evidence="7 8" key="1">
    <citation type="submission" date="2020-08" db="EMBL/GenBank/DDBJ databases">
        <title>Aphidius gifuensis genome sequencing and assembly.</title>
        <authorList>
            <person name="Du Z."/>
        </authorList>
    </citation>
    <scope>NUCLEOTIDE SEQUENCE [LARGE SCALE GENOMIC DNA]</scope>
    <source>
        <strain evidence="7">YNYX2018</strain>
        <tissue evidence="7">Adults</tissue>
    </source>
</reference>
<feature type="compositionally biased region" description="Polar residues" evidence="5">
    <location>
        <begin position="1369"/>
        <end position="1380"/>
    </location>
</feature>
<dbReference type="Pfam" id="PF08687">
    <property type="entry name" value="ASD2"/>
    <property type="match status" value="1"/>
</dbReference>
<feature type="region of interest" description="Disordered" evidence="5">
    <location>
        <begin position="269"/>
        <end position="348"/>
    </location>
</feature>
<feature type="compositionally biased region" description="Pro residues" evidence="5">
    <location>
        <begin position="1356"/>
        <end position="1368"/>
    </location>
</feature>
<feature type="compositionally biased region" description="Pro residues" evidence="5">
    <location>
        <begin position="1332"/>
        <end position="1345"/>
    </location>
</feature>
<dbReference type="PROSITE" id="PS51307">
    <property type="entry name" value="ASD2"/>
    <property type="match status" value="1"/>
</dbReference>
<evidence type="ECO:0000313" key="7">
    <source>
        <dbReference type="EMBL" id="KAF7988403.1"/>
    </source>
</evidence>
<feature type="compositionally biased region" description="Polar residues" evidence="5">
    <location>
        <begin position="756"/>
        <end position="771"/>
    </location>
</feature>
<feature type="compositionally biased region" description="Low complexity" evidence="5">
    <location>
        <begin position="1480"/>
        <end position="1500"/>
    </location>
</feature>
<dbReference type="GO" id="GO:0016324">
    <property type="term" value="C:apical plasma membrane"/>
    <property type="evidence" value="ECO:0007669"/>
    <property type="project" value="TreeGrafter"/>
</dbReference>
<evidence type="ECO:0000256" key="1">
    <source>
        <dbReference type="ARBA" id="ARBA00004245"/>
    </source>
</evidence>
<feature type="region of interest" description="Disordered" evidence="5">
    <location>
        <begin position="889"/>
        <end position="1011"/>
    </location>
</feature>
<feature type="region of interest" description="Disordered" evidence="5">
    <location>
        <begin position="369"/>
        <end position="411"/>
    </location>
</feature>
<feature type="compositionally biased region" description="Basic and acidic residues" evidence="5">
    <location>
        <begin position="1407"/>
        <end position="1418"/>
    </location>
</feature>
<feature type="compositionally biased region" description="Low complexity" evidence="5">
    <location>
        <begin position="721"/>
        <end position="730"/>
    </location>
</feature>
<feature type="compositionally biased region" description="Low complexity" evidence="5">
    <location>
        <begin position="975"/>
        <end position="996"/>
    </location>
</feature>
<dbReference type="GO" id="GO:0043296">
    <property type="term" value="C:apical junction complex"/>
    <property type="evidence" value="ECO:0007669"/>
    <property type="project" value="TreeGrafter"/>
</dbReference>
<feature type="region of interest" description="Disordered" evidence="5">
    <location>
        <begin position="1310"/>
        <end position="1418"/>
    </location>
</feature>
<dbReference type="GO" id="GO:0030864">
    <property type="term" value="C:cortical actin cytoskeleton"/>
    <property type="evidence" value="ECO:0007669"/>
    <property type="project" value="TreeGrafter"/>
</dbReference>
<dbReference type="Proteomes" id="UP000639338">
    <property type="component" value="Unassembled WGS sequence"/>
</dbReference>
<gene>
    <name evidence="7" type="ORF">HCN44_000976</name>
</gene>
<feature type="compositionally biased region" description="Basic and acidic residues" evidence="5">
    <location>
        <begin position="1"/>
        <end position="10"/>
    </location>
</feature>
<evidence type="ECO:0000256" key="2">
    <source>
        <dbReference type="ARBA" id="ARBA00006469"/>
    </source>
</evidence>
<keyword evidence="4" id="KW-0206">Cytoskeleton</keyword>
<evidence type="ECO:0000313" key="8">
    <source>
        <dbReference type="Proteomes" id="UP000639338"/>
    </source>
</evidence>
<feature type="region of interest" description="Disordered" evidence="5">
    <location>
        <begin position="430"/>
        <end position="457"/>
    </location>
</feature>
<feature type="compositionally biased region" description="Basic and acidic residues" evidence="5">
    <location>
        <begin position="292"/>
        <end position="301"/>
    </location>
</feature>
<comment type="similarity">
    <text evidence="2">Belongs to the shroom family.</text>
</comment>
<feature type="compositionally biased region" description="Acidic residues" evidence="5">
    <location>
        <begin position="711"/>
        <end position="720"/>
    </location>
</feature>
<feature type="region of interest" description="Disordered" evidence="5">
    <location>
        <begin position="115"/>
        <end position="142"/>
    </location>
</feature>
<feature type="compositionally biased region" description="Low complexity" evidence="5">
    <location>
        <begin position="951"/>
        <end position="962"/>
    </location>
</feature>
<feature type="compositionally biased region" description="Basic and acidic residues" evidence="5">
    <location>
        <begin position="127"/>
        <end position="142"/>
    </location>
</feature>
<feature type="compositionally biased region" description="Low complexity" evidence="5">
    <location>
        <begin position="1713"/>
        <end position="1737"/>
    </location>
</feature>
<feature type="compositionally biased region" description="Low complexity" evidence="5">
    <location>
        <begin position="269"/>
        <end position="291"/>
    </location>
</feature>
<comment type="caution">
    <text evidence="7">The sequence shown here is derived from an EMBL/GenBank/DDBJ whole genome shotgun (WGS) entry which is preliminary data.</text>
</comment>
<feature type="compositionally biased region" description="Polar residues" evidence="5">
    <location>
        <begin position="1857"/>
        <end position="1871"/>
    </location>
</feature>
<feature type="region of interest" description="Disordered" evidence="5">
    <location>
        <begin position="1"/>
        <end position="97"/>
    </location>
</feature>
<feature type="compositionally biased region" description="Basic and acidic residues" evidence="5">
    <location>
        <begin position="1385"/>
        <end position="1398"/>
    </location>
</feature>
<dbReference type="InterPro" id="IPR014799">
    <property type="entry name" value="ASD2_dom"/>
</dbReference>
<feature type="region of interest" description="Disordered" evidence="5">
    <location>
        <begin position="1713"/>
        <end position="1748"/>
    </location>
</feature>
<feature type="compositionally biased region" description="Low complexity" evidence="5">
    <location>
        <begin position="904"/>
        <end position="939"/>
    </location>
</feature>
<proteinExistence type="inferred from homology"/>
<dbReference type="PANTHER" id="PTHR15012:SF32">
    <property type="entry name" value="PROTEIN SHROOM"/>
    <property type="match status" value="1"/>
</dbReference>
<feature type="compositionally biased region" description="Basic and acidic residues" evidence="5">
    <location>
        <begin position="44"/>
        <end position="60"/>
    </location>
</feature>